<keyword evidence="4" id="KW-0378">Hydrolase</keyword>
<evidence type="ECO:0000313" key="8">
    <source>
        <dbReference type="EMBL" id="ODV95750.1"/>
    </source>
</evidence>
<comment type="catalytic activity">
    <reaction evidence="1">
        <text>a monocarboxylic acid amide + H2O = a monocarboxylate + NH4(+)</text>
        <dbReference type="Rhea" id="RHEA:12020"/>
        <dbReference type="ChEBI" id="CHEBI:15377"/>
        <dbReference type="ChEBI" id="CHEBI:28938"/>
        <dbReference type="ChEBI" id="CHEBI:35757"/>
        <dbReference type="ChEBI" id="CHEBI:83628"/>
        <dbReference type="EC" id="3.5.1.4"/>
    </reaction>
</comment>
<dbReference type="OrthoDB" id="6428749at2759"/>
<feature type="binding site" evidence="6">
    <location>
        <begin position="236"/>
        <end position="239"/>
    </location>
    <ligand>
        <name>substrate</name>
    </ligand>
</feature>
<evidence type="ECO:0000256" key="2">
    <source>
        <dbReference type="ARBA" id="ARBA00009199"/>
    </source>
</evidence>
<evidence type="ECO:0000256" key="4">
    <source>
        <dbReference type="ARBA" id="ARBA00022801"/>
    </source>
</evidence>
<organism evidence="8 9">
    <name type="scientific">Pachysolen tannophilus NRRL Y-2460</name>
    <dbReference type="NCBI Taxonomy" id="669874"/>
    <lineage>
        <taxon>Eukaryota</taxon>
        <taxon>Fungi</taxon>
        <taxon>Dikarya</taxon>
        <taxon>Ascomycota</taxon>
        <taxon>Saccharomycotina</taxon>
        <taxon>Pichiomycetes</taxon>
        <taxon>Pachysolenaceae</taxon>
        <taxon>Pachysolen</taxon>
    </lineage>
</organism>
<dbReference type="PANTHER" id="PTHR46072">
    <property type="entry name" value="AMIDASE-RELATED-RELATED"/>
    <property type="match status" value="1"/>
</dbReference>
<proteinExistence type="inferred from homology"/>
<dbReference type="SUPFAM" id="SSF75304">
    <property type="entry name" value="Amidase signature (AS) enzymes"/>
    <property type="match status" value="1"/>
</dbReference>
<dbReference type="GO" id="GO:0004040">
    <property type="term" value="F:amidase activity"/>
    <property type="evidence" value="ECO:0007669"/>
    <property type="project" value="UniProtKB-EC"/>
</dbReference>
<dbReference type="Pfam" id="PF01425">
    <property type="entry name" value="Amidase"/>
    <property type="match status" value="1"/>
</dbReference>
<dbReference type="EMBL" id="KV454013">
    <property type="protein sequence ID" value="ODV95750.1"/>
    <property type="molecule type" value="Genomic_DNA"/>
</dbReference>
<evidence type="ECO:0000313" key="9">
    <source>
        <dbReference type="Proteomes" id="UP000094236"/>
    </source>
</evidence>
<accession>A0A1E4TVH1</accession>
<feature type="active site" description="Charge relay system" evidence="5">
    <location>
        <position position="215"/>
    </location>
</feature>
<feature type="active site" description="Acyl-ester intermediate" evidence="5">
    <location>
        <position position="239"/>
    </location>
</feature>
<feature type="active site" description="Charge relay system" evidence="5">
    <location>
        <position position="128"/>
    </location>
</feature>
<evidence type="ECO:0000256" key="6">
    <source>
        <dbReference type="PIRSR" id="PIRSR001221-2"/>
    </source>
</evidence>
<sequence length="557" mass="61966">MLWEEVAQLKRDSNLGKIRKEWLLDEIPSVDEVGDVSQYLDLCLPSEEVGITSKTAVELVDCISKGKLTAYKVTEVFCHRAALIHQMTNCLSEIFFDKALARAKELDDYFEKRGTTVGPLHGLPISLKDQVNLKGVETSIGYVAPFINDEYMKEITGNSAGIDKESLIAKLLADAGAVFYVKTTVPMAMLGYDTSSNLFGQTLNSLNRKLSCGGSSGGEGSLIGASGSKVGLGTDIGGSIRTPSAFQGLFGLRPSSNRLPYLGVANSMADQPVICSVIGPMAQDLQDLKLITKCIIDSRPWEIDPKVPPLPWREFKIQDSPNPKFIFGIMEWDRVIFPHPPFIRALQLIKQALLSQGHQVFNFEPPMDHNLLLNLLTSIFTADALQEIKTNCAKSGEPLNSLIQRSFDAPSEPISVIDHWKQAKLKYEYQQVYDRAWTQPSKSADLETELDCFIAPAWCSTSFIAGENLRSPSTYTRFLNVLDYTVIVVPVTKVDKILDKPFEHYSPISEKDEINYKNYDPELMHGMPVCIQLVCKRYQEEKAIALAELLVDALDKL</sequence>
<evidence type="ECO:0000256" key="1">
    <source>
        <dbReference type="ARBA" id="ARBA00001311"/>
    </source>
</evidence>
<dbReference type="PROSITE" id="PS00571">
    <property type="entry name" value="AMIDASES"/>
    <property type="match status" value="1"/>
</dbReference>
<gene>
    <name evidence="8" type="ORF">PACTADRAFT_32960</name>
</gene>
<dbReference type="AlphaFoldDB" id="A0A1E4TVH1"/>
<dbReference type="Proteomes" id="UP000094236">
    <property type="component" value="Unassembled WGS sequence"/>
</dbReference>
<evidence type="ECO:0000256" key="5">
    <source>
        <dbReference type="PIRSR" id="PIRSR001221-1"/>
    </source>
</evidence>
<feature type="binding site" evidence="6">
    <location>
        <position position="189"/>
    </location>
    <ligand>
        <name>substrate</name>
    </ligand>
</feature>
<feature type="binding site" evidence="6">
    <location>
        <position position="215"/>
    </location>
    <ligand>
        <name>substrate</name>
    </ligand>
</feature>
<reference evidence="9" key="1">
    <citation type="submission" date="2016-05" db="EMBL/GenBank/DDBJ databases">
        <title>Comparative genomics of biotechnologically important yeasts.</title>
        <authorList>
            <consortium name="DOE Joint Genome Institute"/>
            <person name="Riley R."/>
            <person name="Haridas S."/>
            <person name="Wolfe K.H."/>
            <person name="Lopes M.R."/>
            <person name="Hittinger C.T."/>
            <person name="Goker M."/>
            <person name="Salamov A."/>
            <person name="Wisecaver J."/>
            <person name="Long T.M."/>
            <person name="Aerts A.L."/>
            <person name="Barry K."/>
            <person name="Choi C."/>
            <person name="Clum A."/>
            <person name="Coughlan A.Y."/>
            <person name="Deshpande S."/>
            <person name="Douglass A.P."/>
            <person name="Hanson S.J."/>
            <person name="Klenk H.-P."/>
            <person name="Labutti K."/>
            <person name="Lapidus A."/>
            <person name="Lindquist E."/>
            <person name="Lipzen A."/>
            <person name="Meier-Kolthoff J.P."/>
            <person name="Ohm R.A."/>
            <person name="Otillar R.P."/>
            <person name="Pangilinan J."/>
            <person name="Peng Y."/>
            <person name="Rokas A."/>
            <person name="Rosa C.A."/>
            <person name="Scheuner C."/>
            <person name="Sibirny A.A."/>
            <person name="Slot J.C."/>
            <person name="Stielow J.B."/>
            <person name="Sun H."/>
            <person name="Kurtzman C.P."/>
            <person name="Blackwell M."/>
            <person name="Grigoriev I.V."/>
            <person name="Jeffries T.W."/>
        </authorList>
    </citation>
    <scope>NUCLEOTIDE SEQUENCE [LARGE SCALE GENOMIC DNA]</scope>
    <source>
        <strain evidence="9">NRRL Y-2460</strain>
    </source>
</reference>
<comment type="similarity">
    <text evidence="2">Belongs to the amidase family.</text>
</comment>
<protein>
    <recommendedName>
        <fullName evidence="3">amidase</fullName>
        <ecNumber evidence="3">3.5.1.4</ecNumber>
    </recommendedName>
</protein>
<dbReference type="PANTHER" id="PTHR46072:SF11">
    <property type="entry name" value="AMIDASE-RELATED"/>
    <property type="match status" value="1"/>
</dbReference>
<evidence type="ECO:0000259" key="7">
    <source>
        <dbReference type="Pfam" id="PF01425"/>
    </source>
</evidence>
<dbReference type="InterPro" id="IPR036928">
    <property type="entry name" value="AS_sf"/>
</dbReference>
<evidence type="ECO:0000256" key="3">
    <source>
        <dbReference type="ARBA" id="ARBA00012922"/>
    </source>
</evidence>
<name>A0A1E4TVH1_PACTA</name>
<keyword evidence="9" id="KW-1185">Reference proteome</keyword>
<dbReference type="STRING" id="669874.A0A1E4TVH1"/>
<dbReference type="EC" id="3.5.1.4" evidence="3"/>
<dbReference type="PIRSF" id="PIRSF001221">
    <property type="entry name" value="Amidase_fungi"/>
    <property type="match status" value="1"/>
</dbReference>
<dbReference type="InterPro" id="IPR020556">
    <property type="entry name" value="Amidase_CS"/>
</dbReference>
<feature type="domain" description="Amidase" evidence="7">
    <location>
        <begin position="73"/>
        <end position="542"/>
    </location>
</feature>
<dbReference type="InterPro" id="IPR023631">
    <property type="entry name" value="Amidase_dom"/>
</dbReference>
<dbReference type="Gene3D" id="3.90.1300.10">
    <property type="entry name" value="Amidase signature (AS) domain"/>
    <property type="match status" value="1"/>
</dbReference>